<dbReference type="CDD" id="cd06223">
    <property type="entry name" value="PRTases_typeI"/>
    <property type="match status" value="1"/>
</dbReference>
<organism evidence="2 3">
    <name type="scientific">Campylobacter magnus</name>
    <dbReference type="NCBI Taxonomy" id="3026462"/>
    <lineage>
        <taxon>Bacteria</taxon>
        <taxon>Pseudomonadati</taxon>
        <taxon>Campylobacterota</taxon>
        <taxon>Epsilonproteobacteria</taxon>
        <taxon>Campylobacterales</taxon>
        <taxon>Campylobacteraceae</taxon>
        <taxon>Campylobacter</taxon>
    </lineage>
</organism>
<gene>
    <name evidence="2" type="ORF">Q2362_07190</name>
</gene>
<dbReference type="PANTHER" id="PTHR47505">
    <property type="entry name" value="DNA UTILIZATION PROTEIN YHGH"/>
    <property type="match status" value="1"/>
</dbReference>
<dbReference type="Gene3D" id="3.40.50.2020">
    <property type="match status" value="1"/>
</dbReference>
<accession>A0ABT8T8P3</accession>
<sequence length="191" mass="21002">MRCLGCGRFCLRLLCATCQNILSSYTLKSRLVDGLEVFYFYAYSEISALLTTKHKLCGSGVFKALCQLSISRFAQSFYLPSEPLIHAIALDDNVKSGYSHSAIIAKALKNAQISPLPNALKAMSEVKYAGKSLEYRQKNPRNFKLLKPLKAPVILVDDIITTGLSMKEARTCVENAGGEVLFGIVLADARE</sequence>
<keyword evidence="3" id="KW-1185">Reference proteome</keyword>
<dbReference type="SUPFAM" id="SSF53271">
    <property type="entry name" value="PRTase-like"/>
    <property type="match status" value="1"/>
</dbReference>
<dbReference type="RefSeq" id="WP_302244649.1">
    <property type="nucleotide sequence ID" value="NZ_JAULJQ010000008.1"/>
</dbReference>
<comment type="similarity">
    <text evidence="1">Belongs to the ComF/GntX family.</text>
</comment>
<dbReference type="EMBL" id="JAULJQ010000008">
    <property type="protein sequence ID" value="MDO2409881.1"/>
    <property type="molecule type" value="Genomic_DNA"/>
</dbReference>
<protein>
    <submittedName>
        <fullName evidence="2">ComF family protein</fullName>
    </submittedName>
</protein>
<comment type="caution">
    <text evidence="2">The sequence shown here is derived from an EMBL/GenBank/DDBJ whole genome shotgun (WGS) entry which is preliminary data.</text>
</comment>
<dbReference type="InterPro" id="IPR029057">
    <property type="entry name" value="PRTase-like"/>
</dbReference>
<name>A0ABT8T8P3_9BACT</name>
<evidence type="ECO:0000313" key="2">
    <source>
        <dbReference type="EMBL" id="MDO2409881.1"/>
    </source>
</evidence>
<dbReference type="PANTHER" id="PTHR47505:SF1">
    <property type="entry name" value="DNA UTILIZATION PROTEIN YHGH"/>
    <property type="match status" value="1"/>
</dbReference>
<dbReference type="InterPro" id="IPR051910">
    <property type="entry name" value="ComF/GntX_DNA_util-trans"/>
</dbReference>
<proteinExistence type="inferred from homology"/>
<dbReference type="Proteomes" id="UP001171111">
    <property type="component" value="Unassembled WGS sequence"/>
</dbReference>
<reference evidence="2 3" key="1">
    <citation type="submission" date="2023-06" db="EMBL/GenBank/DDBJ databases">
        <title>Campylobacter magnum sp. nov., isolated from cecal contents of domestic pigs (Sus scrofa domesticus).</title>
        <authorList>
            <person name="Papic B."/>
            <person name="Gruntar I."/>
        </authorList>
    </citation>
    <scope>NUCLEOTIDE SEQUENCE [LARGE SCALE GENOMIC DNA]</scope>
    <source>
        <strain evidence="3">34484-21</strain>
    </source>
</reference>
<evidence type="ECO:0000256" key="1">
    <source>
        <dbReference type="ARBA" id="ARBA00008007"/>
    </source>
</evidence>
<dbReference type="InterPro" id="IPR000836">
    <property type="entry name" value="PRTase_dom"/>
</dbReference>
<evidence type="ECO:0000313" key="3">
    <source>
        <dbReference type="Proteomes" id="UP001171111"/>
    </source>
</evidence>